<dbReference type="CDD" id="cd01392">
    <property type="entry name" value="HTH_LacI"/>
    <property type="match status" value="1"/>
</dbReference>
<dbReference type="Pfam" id="PF13377">
    <property type="entry name" value="Peripla_BP_3"/>
    <property type="match status" value="1"/>
</dbReference>
<dbReference type="InterPro" id="IPR010982">
    <property type="entry name" value="Lambda_DNA-bd_dom_sf"/>
</dbReference>
<dbReference type="PROSITE" id="PS50932">
    <property type="entry name" value="HTH_LACI_2"/>
    <property type="match status" value="1"/>
</dbReference>
<protein>
    <submittedName>
        <fullName evidence="5">LacI family DNA-binding transcriptional regulator</fullName>
    </submittedName>
</protein>
<gene>
    <name evidence="5" type="ORF">V5F89_00880</name>
</gene>
<dbReference type="InterPro" id="IPR046335">
    <property type="entry name" value="LacI/GalR-like_sensor"/>
</dbReference>
<dbReference type="EMBL" id="CP144918">
    <property type="protein sequence ID" value="WWA47492.1"/>
    <property type="molecule type" value="Genomic_DNA"/>
</dbReference>
<dbReference type="SUPFAM" id="SSF53822">
    <property type="entry name" value="Periplasmic binding protein-like I"/>
    <property type="match status" value="1"/>
</dbReference>
<evidence type="ECO:0000259" key="4">
    <source>
        <dbReference type="PROSITE" id="PS50932"/>
    </source>
</evidence>
<evidence type="ECO:0000256" key="1">
    <source>
        <dbReference type="ARBA" id="ARBA00023015"/>
    </source>
</evidence>
<dbReference type="Gene3D" id="1.10.260.40">
    <property type="entry name" value="lambda repressor-like DNA-binding domains"/>
    <property type="match status" value="1"/>
</dbReference>
<accession>A0ABZ2D6R8</accession>
<organism evidence="5 6">
    <name type="scientific">Pelagerythrobacter marensis</name>
    <dbReference type="NCBI Taxonomy" id="543877"/>
    <lineage>
        <taxon>Bacteria</taxon>
        <taxon>Pseudomonadati</taxon>
        <taxon>Pseudomonadota</taxon>
        <taxon>Alphaproteobacteria</taxon>
        <taxon>Sphingomonadales</taxon>
        <taxon>Erythrobacteraceae</taxon>
        <taxon>Pelagerythrobacter</taxon>
    </lineage>
</organism>
<keyword evidence="1" id="KW-0805">Transcription regulation</keyword>
<dbReference type="Gene3D" id="3.40.50.2300">
    <property type="match status" value="2"/>
</dbReference>
<dbReference type="PANTHER" id="PTHR30146">
    <property type="entry name" value="LACI-RELATED TRANSCRIPTIONAL REPRESSOR"/>
    <property type="match status" value="1"/>
</dbReference>
<dbReference type="GO" id="GO:0003677">
    <property type="term" value="F:DNA binding"/>
    <property type="evidence" value="ECO:0007669"/>
    <property type="project" value="UniProtKB-KW"/>
</dbReference>
<dbReference type="SUPFAM" id="SSF47413">
    <property type="entry name" value="lambda repressor-like DNA-binding domains"/>
    <property type="match status" value="1"/>
</dbReference>
<name>A0ABZ2D6R8_9SPHN</name>
<feature type="domain" description="HTH lacI-type" evidence="4">
    <location>
        <begin position="18"/>
        <end position="72"/>
    </location>
</feature>
<dbReference type="PRINTS" id="PR00036">
    <property type="entry name" value="HTHLACI"/>
</dbReference>
<dbReference type="Pfam" id="PF00356">
    <property type="entry name" value="LacI"/>
    <property type="match status" value="1"/>
</dbReference>
<evidence type="ECO:0000313" key="5">
    <source>
        <dbReference type="EMBL" id="WWA47492.1"/>
    </source>
</evidence>
<evidence type="ECO:0000313" key="6">
    <source>
        <dbReference type="Proteomes" id="UP001335183"/>
    </source>
</evidence>
<dbReference type="Proteomes" id="UP001335183">
    <property type="component" value="Chromosome"/>
</dbReference>
<proteinExistence type="predicted"/>
<dbReference type="PROSITE" id="PS00356">
    <property type="entry name" value="HTH_LACI_1"/>
    <property type="match status" value="1"/>
</dbReference>
<keyword evidence="2 5" id="KW-0238">DNA-binding</keyword>
<dbReference type="RefSeq" id="WP_338446382.1">
    <property type="nucleotide sequence ID" value="NZ_CP144918.1"/>
</dbReference>
<dbReference type="InterPro" id="IPR028082">
    <property type="entry name" value="Peripla_BP_I"/>
</dbReference>
<evidence type="ECO:0000256" key="2">
    <source>
        <dbReference type="ARBA" id="ARBA00023125"/>
    </source>
</evidence>
<dbReference type="SMART" id="SM00354">
    <property type="entry name" value="HTH_LACI"/>
    <property type="match status" value="1"/>
</dbReference>
<evidence type="ECO:0000256" key="3">
    <source>
        <dbReference type="ARBA" id="ARBA00023163"/>
    </source>
</evidence>
<dbReference type="InterPro" id="IPR000843">
    <property type="entry name" value="HTH_LacI"/>
</dbReference>
<reference evidence="5 6" key="1">
    <citation type="submission" date="2024-02" db="EMBL/GenBank/DDBJ databases">
        <title>The whole genome sequence of five bacterial samples isolated from Abu Dhabi Sabkha-shore region.</title>
        <authorList>
            <person name="Sudalaimuthuasari N."/>
            <person name="Sarfraz B."/>
            <person name="Tuyisabe J.D."/>
            <person name="Mugisha Ntwali L.D.M."/>
            <person name="Ali A.I.A.A."/>
            <person name="Almansoori S.Z.A."/>
            <person name="Alajami H.S.A."/>
            <person name="Almeqbaali A.A.S."/>
            <person name="Kundu B."/>
            <person name="Saeed E.E."/>
            <person name="Sukumarinath V."/>
            <person name="Mishra A.K."/>
            <person name="Hazzouri K.M."/>
            <person name="Almaskari R."/>
            <person name="Sharma A.K."/>
            <person name="Amiri K.M.A."/>
        </authorList>
    </citation>
    <scope>NUCLEOTIDE SEQUENCE [LARGE SCALE GENOMIC DNA]</scope>
    <source>
        <strain evidence="6">kcgeb_sd</strain>
    </source>
</reference>
<dbReference type="CDD" id="cd01575">
    <property type="entry name" value="PBP1_GntR"/>
    <property type="match status" value="1"/>
</dbReference>
<sequence>METSQERGLTLLQGDRAPTLDDVAREANVSAATVSRYLNNPEVVAARTGERIKAAVEQVGYIPNALAGGLASSRSRMVAVLIPHLVDSIFNDTIETMVGELAASGTNVMLGLTGVSVARTQELIRAALARRVDAIISSGPLNDEIRDMVQRSRALFIQIWELPPDPVGIAIGFSHLEAGRDIARFLVSRGYRRPHVVTAAGARARQRRDGFVEEWALLGGEPATESAVEIPSRFGHARRVFSEMRRLDEMPDVVVCGSDWLAQGFIVEAQSAGLRVPDQLAVIGFGNSSIAGEMRPTITTVDIDGARIAREALAAVRRHAGSEEQPRTIDLGFRLIARESA</sequence>
<keyword evidence="6" id="KW-1185">Reference proteome</keyword>
<dbReference type="PANTHER" id="PTHR30146:SF33">
    <property type="entry name" value="TRANSCRIPTIONAL REGULATOR"/>
    <property type="match status" value="1"/>
</dbReference>
<keyword evidence="3" id="KW-0804">Transcription</keyword>